<evidence type="ECO:0000256" key="10">
    <source>
        <dbReference type="ARBA" id="ARBA00023136"/>
    </source>
</evidence>
<keyword evidence="4 12" id="KW-0547">Nucleotide-binding</keyword>
<keyword evidence="6" id="KW-0378">Hydrolase</keyword>
<dbReference type="PROSITE" id="PS00674">
    <property type="entry name" value="AAA"/>
    <property type="match status" value="1"/>
</dbReference>
<dbReference type="STRING" id="1306861.A0A4V6DHK4"/>
<dbReference type="Pfam" id="PF08740">
    <property type="entry name" value="BCS1_N"/>
    <property type="match status" value="1"/>
</dbReference>
<keyword evidence="17" id="KW-1185">Reference proteome</keyword>
<evidence type="ECO:0000256" key="3">
    <source>
        <dbReference type="ARBA" id="ARBA00022692"/>
    </source>
</evidence>
<evidence type="ECO:0000256" key="7">
    <source>
        <dbReference type="ARBA" id="ARBA00022840"/>
    </source>
</evidence>
<dbReference type="SUPFAM" id="SSF52540">
    <property type="entry name" value="P-loop containing nucleoside triphosphate hydrolases"/>
    <property type="match status" value="1"/>
</dbReference>
<evidence type="ECO:0000256" key="12">
    <source>
        <dbReference type="RuleBase" id="RU003651"/>
    </source>
</evidence>
<keyword evidence="3" id="KW-0812">Transmembrane</keyword>
<dbReference type="GO" id="GO:0005524">
    <property type="term" value="F:ATP binding"/>
    <property type="evidence" value="ECO:0007669"/>
    <property type="project" value="UniProtKB-KW"/>
</dbReference>
<keyword evidence="8" id="KW-1133">Transmembrane helix</keyword>
<evidence type="ECO:0000256" key="8">
    <source>
        <dbReference type="ARBA" id="ARBA00022989"/>
    </source>
</evidence>
<evidence type="ECO:0000256" key="4">
    <source>
        <dbReference type="ARBA" id="ARBA00022741"/>
    </source>
</evidence>
<accession>A0A4V6DHK4</accession>
<dbReference type="InterPro" id="IPR014851">
    <property type="entry name" value="BCS1_N"/>
</dbReference>
<evidence type="ECO:0000256" key="11">
    <source>
        <dbReference type="ARBA" id="ARBA00048778"/>
    </source>
</evidence>
<evidence type="ECO:0000313" key="17">
    <source>
        <dbReference type="Proteomes" id="UP000310108"/>
    </source>
</evidence>
<comment type="caution">
    <text evidence="16">The sequence shown here is derived from an EMBL/GenBank/DDBJ whole genome shotgun (WGS) entry which is preliminary data.</text>
</comment>
<evidence type="ECO:0000256" key="5">
    <source>
        <dbReference type="ARBA" id="ARBA00022792"/>
    </source>
</evidence>
<dbReference type="InterPro" id="IPR003593">
    <property type="entry name" value="AAA+_ATPase"/>
</dbReference>
<evidence type="ECO:0000256" key="6">
    <source>
        <dbReference type="ARBA" id="ARBA00022801"/>
    </source>
</evidence>
<keyword evidence="9" id="KW-0496">Mitochondrion</keyword>
<dbReference type="InterPro" id="IPR003959">
    <property type="entry name" value="ATPase_AAA_core"/>
</dbReference>
<feature type="compositionally biased region" description="Low complexity" evidence="13">
    <location>
        <begin position="338"/>
        <end position="355"/>
    </location>
</feature>
<feature type="domain" description="AAA+ ATPase" evidence="14">
    <location>
        <begin position="266"/>
        <end position="432"/>
    </location>
</feature>
<comment type="subcellular location">
    <subcellularLocation>
        <location evidence="1">Mitochondrion inner membrane</location>
        <topology evidence="1">Single-pass membrane protein</topology>
    </subcellularLocation>
</comment>
<dbReference type="SMART" id="SM00382">
    <property type="entry name" value="AAA"/>
    <property type="match status" value="1"/>
</dbReference>
<evidence type="ECO:0000256" key="2">
    <source>
        <dbReference type="ARBA" id="ARBA00007448"/>
    </source>
</evidence>
<dbReference type="GO" id="GO:0016887">
    <property type="term" value="F:ATP hydrolysis activity"/>
    <property type="evidence" value="ECO:0007669"/>
    <property type="project" value="InterPro"/>
</dbReference>
<evidence type="ECO:0000256" key="9">
    <source>
        <dbReference type="ARBA" id="ARBA00023128"/>
    </source>
</evidence>
<dbReference type="PANTHER" id="PTHR23070">
    <property type="entry name" value="BCS1 AAA-TYPE ATPASE"/>
    <property type="match status" value="1"/>
</dbReference>
<evidence type="ECO:0000313" key="16">
    <source>
        <dbReference type="EMBL" id="TKW56886.1"/>
    </source>
</evidence>
<dbReference type="Pfam" id="PF00004">
    <property type="entry name" value="AAA"/>
    <property type="match status" value="2"/>
</dbReference>
<evidence type="ECO:0000256" key="1">
    <source>
        <dbReference type="ARBA" id="ARBA00004434"/>
    </source>
</evidence>
<keyword evidence="5" id="KW-0999">Mitochondrion inner membrane</keyword>
<protein>
    <submittedName>
        <fullName evidence="16">Putative mitochondrial chaperone BCS1-B</fullName>
    </submittedName>
</protein>
<comment type="similarity">
    <text evidence="2">Belongs to the AAA ATPase family. BCS1 subfamily.</text>
</comment>
<feature type="compositionally biased region" description="Basic and acidic residues" evidence="13">
    <location>
        <begin position="364"/>
        <end position="373"/>
    </location>
</feature>
<dbReference type="InterPro" id="IPR050747">
    <property type="entry name" value="Mitochondrial_chaperone_BCS1"/>
</dbReference>
<dbReference type="InterPro" id="IPR027417">
    <property type="entry name" value="P-loop_NTPase"/>
</dbReference>
<dbReference type="GO" id="GO:0005743">
    <property type="term" value="C:mitochondrial inner membrane"/>
    <property type="evidence" value="ECO:0007669"/>
    <property type="project" value="UniProtKB-SubCell"/>
</dbReference>
<dbReference type="Proteomes" id="UP000310108">
    <property type="component" value="Unassembled WGS sequence"/>
</dbReference>
<organism evidence="16 17">
    <name type="scientific">Colletotrichum tanaceti</name>
    <dbReference type="NCBI Taxonomy" id="1306861"/>
    <lineage>
        <taxon>Eukaryota</taxon>
        <taxon>Fungi</taxon>
        <taxon>Dikarya</taxon>
        <taxon>Ascomycota</taxon>
        <taxon>Pezizomycotina</taxon>
        <taxon>Sordariomycetes</taxon>
        <taxon>Hypocreomycetidae</taxon>
        <taxon>Glomerellales</taxon>
        <taxon>Glomerellaceae</taxon>
        <taxon>Colletotrichum</taxon>
        <taxon>Colletotrichum destructivum species complex</taxon>
    </lineage>
</organism>
<feature type="region of interest" description="Disordered" evidence="13">
    <location>
        <begin position="338"/>
        <end position="379"/>
    </location>
</feature>
<dbReference type="SMART" id="SM01024">
    <property type="entry name" value="BCS1_N"/>
    <property type="match status" value="1"/>
</dbReference>
<name>A0A4V6DHK4_9PEZI</name>
<dbReference type="Pfam" id="PF25426">
    <property type="entry name" value="AAA_lid_BCS1"/>
    <property type="match status" value="1"/>
</dbReference>
<feature type="domain" description="BCS1 N-terminal" evidence="15">
    <location>
        <begin position="47"/>
        <end position="233"/>
    </location>
</feature>
<comment type="catalytic activity">
    <reaction evidence="11">
        <text>ATP + H2O = ADP + phosphate + H(+)</text>
        <dbReference type="Rhea" id="RHEA:13065"/>
        <dbReference type="ChEBI" id="CHEBI:15377"/>
        <dbReference type="ChEBI" id="CHEBI:15378"/>
        <dbReference type="ChEBI" id="CHEBI:30616"/>
        <dbReference type="ChEBI" id="CHEBI:43474"/>
        <dbReference type="ChEBI" id="CHEBI:456216"/>
    </reaction>
    <physiologicalReaction direction="left-to-right" evidence="11">
        <dbReference type="Rhea" id="RHEA:13066"/>
    </physiologicalReaction>
</comment>
<reference evidence="16 17" key="1">
    <citation type="journal article" date="2019" name="PLoS ONE">
        <title>Comparative genome analysis indicates high evolutionary potential of pathogenicity genes in Colletotrichum tanaceti.</title>
        <authorList>
            <person name="Lelwala R.V."/>
            <person name="Korhonen P.K."/>
            <person name="Young N.D."/>
            <person name="Scott J.B."/>
            <person name="Ades P.A."/>
            <person name="Gasser R.B."/>
            <person name="Taylor P.W.J."/>
        </authorList>
    </citation>
    <scope>NUCLEOTIDE SEQUENCE [LARGE SCALE GENOMIC DNA]</scope>
    <source>
        <strain evidence="16">BRIP57314</strain>
    </source>
</reference>
<proteinExistence type="inferred from homology"/>
<dbReference type="InterPro" id="IPR057495">
    <property type="entry name" value="AAA_lid_BCS1"/>
</dbReference>
<dbReference type="Gene3D" id="3.40.50.300">
    <property type="entry name" value="P-loop containing nucleotide triphosphate hydrolases"/>
    <property type="match status" value="1"/>
</dbReference>
<dbReference type="AlphaFoldDB" id="A0A4V6DHK4"/>
<dbReference type="EMBL" id="PJEX01000056">
    <property type="protein sequence ID" value="TKW56886.1"/>
    <property type="molecule type" value="Genomic_DNA"/>
</dbReference>
<sequence length="612" mass="67588">MSLSHQFHVAGASHALLDPWSHGLGIMRDVLTRWSELDITQIGSLIAIAGTLPAAWRLLRHAWREASACVARFFLASVTIPGGDPVNRSVVKWVLANRPRHYRSFTGRTESGRATSDRAAALKKTRHAVQYCPHWTSRWLWIAGGLVVVTRAVGDFGGPAGGLSDPSYDGIGGEDLTVSCLGWSAEPVRAFIETCREYADRQTQYFVLIYSRDRYGVSWKPKARKPLRHLDTVHFDDAVKRELVADIRNYLNPTTQMRYQSRSMPYRRGYLFYGPPGTGKSSLSVAIAGEFGLDLYEVKVPSVATDADLEQMFQEIPPRCVVLLEDIDAVWVERSSSSTTSSSSSLLSSSNNNNSNHHHHHHDRKNDNGRAHSPEGSNAPSCTLSGLLNVLDGVGSQEGRIVIMTTNRPEQLDGALVRPGRVDMKVLLGNISRRSAEDMFVRMFSPDLGCTAHLDMDEIRRLAARFSGQIPEDALTPSQLQGFFQVHLESPYDAVESVGVWVERELARTQYKGFETTKNKMVALRHFLVFLPLAAAVPSSHALAPQDFALHRLVRRHCEAPKNCGAAVQGTECNFCCAKDVKPDSSHCKPTAEKKACQAEGGKEGVINGCED</sequence>
<dbReference type="InterPro" id="IPR003960">
    <property type="entry name" value="ATPase_AAA_CS"/>
</dbReference>
<keyword evidence="7 12" id="KW-0067">ATP-binding</keyword>
<evidence type="ECO:0000259" key="14">
    <source>
        <dbReference type="SMART" id="SM00382"/>
    </source>
</evidence>
<evidence type="ECO:0000256" key="13">
    <source>
        <dbReference type="SAM" id="MobiDB-lite"/>
    </source>
</evidence>
<keyword evidence="10" id="KW-0472">Membrane</keyword>
<evidence type="ECO:0000259" key="15">
    <source>
        <dbReference type="SMART" id="SM01024"/>
    </source>
</evidence>
<gene>
    <name evidence="16" type="primary">bcsl1b</name>
    <name evidence="16" type="ORF">CTA1_11282</name>
</gene>